<gene>
    <name evidence="1" type="ORF">DPMN_045453</name>
</gene>
<organism evidence="1 2">
    <name type="scientific">Dreissena polymorpha</name>
    <name type="common">Zebra mussel</name>
    <name type="synonym">Mytilus polymorpha</name>
    <dbReference type="NCBI Taxonomy" id="45954"/>
    <lineage>
        <taxon>Eukaryota</taxon>
        <taxon>Metazoa</taxon>
        <taxon>Spiralia</taxon>
        <taxon>Lophotrochozoa</taxon>
        <taxon>Mollusca</taxon>
        <taxon>Bivalvia</taxon>
        <taxon>Autobranchia</taxon>
        <taxon>Heteroconchia</taxon>
        <taxon>Euheterodonta</taxon>
        <taxon>Imparidentia</taxon>
        <taxon>Neoheterodontei</taxon>
        <taxon>Myida</taxon>
        <taxon>Dreissenoidea</taxon>
        <taxon>Dreissenidae</taxon>
        <taxon>Dreissena</taxon>
    </lineage>
</organism>
<protein>
    <submittedName>
        <fullName evidence="1">Uncharacterized protein</fullName>
    </submittedName>
</protein>
<dbReference type="EMBL" id="JAIWYP010000011">
    <property type="protein sequence ID" value="KAH3738810.1"/>
    <property type="molecule type" value="Genomic_DNA"/>
</dbReference>
<reference evidence="1" key="2">
    <citation type="submission" date="2020-11" db="EMBL/GenBank/DDBJ databases">
        <authorList>
            <person name="McCartney M.A."/>
            <person name="Auch B."/>
            <person name="Kono T."/>
            <person name="Mallez S."/>
            <person name="Becker A."/>
            <person name="Gohl D.M."/>
            <person name="Silverstein K.A.T."/>
            <person name="Koren S."/>
            <person name="Bechman K.B."/>
            <person name="Herman A."/>
            <person name="Abrahante J.E."/>
            <person name="Garbe J."/>
        </authorList>
    </citation>
    <scope>NUCLEOTIDE SEQUENCE</scope>
    <source>
        <strain evidence="1">Duluth1</strain>
        <tissue evidence="1">Whole animal</tissue>
    </source>
</reference>
<name>A0A9D4D532_DREPO</name>
<comment type="caution">
    <text evidence="1">The sequence shown here is derived from an EMBL/GenBank/DDBJ whole genome shotgun (WGS) entry which is preliminary data.</text>
</comment>
<evidence type="ECO:0000313" key="1">
    <source>
        <dbReference type="EMBL" id="KAH3738810.1"/>
    </source>
</evidence>
<reference evidence="1" key="1">
    <citation type="journal article" date="2019" name="bioRxiv">
        <title>The Genome of the Zebra Mussel, Dreissena polymorpha: A Resource for Invasive Species Research.</title>
        <authorList>
            <person name="McCartney M.A."/>
            <person name="Auch B."/>
            <person name="Kono T."/>
            <person name="Mallez S."/>
            <person name="Zhang Y."/>
            <person name="Obille A."/>
            <person name="Becker A."/>
            <person name="Abrahante J.E."/>
            <person name="Garbe J."/>
            <person name="Badalamenti J.P."/>
            <person name="Herman A."/>
            <person name="Mangelson H."/>
            <person name="Liachko I."/>
            <person name="Sullivan S."/>
            <person name="Sone E.D."/>
            <person name="Koren S."/>
            <person name="Silverstein K.A.T."/>
            <person name="Beckman K.B."/>
            <person name="Gohl D.M."/>
        </authorList>
    </citation>
    <scope>NUCLEOTIDE SEQUENCE</scope>
    <source>
        <strain evidence="1">Duluth1</strain>
        <tissue evidence="1">Whole animal</tissue>
    </source>
</reference>
<proteinExistence type="predicted"/>
<evidence type="ECO:0000313" key="2">
    <source>
        <dbReference type="Proteomes" id="UP000828390"/>
    </source>
</evidence>
<sequence length="55" mass="6518">MKDTHRVYREGEDDRLKWTNFMESQRPAQSTTNRDGTVTCYCGKVCKNQRGLRIH</sequence>
<dbReference type="AlphaFoldDB" id="A0A9D4D532"/>
<accession>A0A9D4D532</accession>
<keyword evidence="2" id="KW-1185">Reference proteome</keyword>
<dbReference type="Proteomes" id="UP000828390">
    <property type="component" value="Unassembled WGS sequence"/>
</dbReference>